<evidence type="ECO:0000313" key="1">
    <source>
        <dbReference type="EMBL" id="GAG11446.1"/>
    </source>
</evidence>
<accession>X0WFI7</accession>
<protein>
    <submittedName>
        <fullName evidence="1">Uncharacterized protein</fullName>
    </submittedName>
</protein>
<feature type="non-terminal residue" evidence="1">
    <location>
        <position position="1"/>
    </location>
</feature>
<sequence>DKFKKYKCVKTFKDFPRAVFTGVPTEKVIKWATEMPMDGKKVIRSIFMEKK</sequence>
<proteinExistence type="predicted"/>
<gene>
    <name evidence="1" type="ORF">S01H1_37305</name>
</gene>
<reference evidence="1" key="1">
    <citation type="journal article" date="2014" name="Front. Microbiol.">
        <title>High frequency of phylogenetically diverse reductive dehalogenase-homologous genes in deep subseafloor sedimentary metagenomes.</title>
        <authorList>
            <person name="Kawai M."/>
            <person name="Futagami T."/>
            <person name="Toyoda A."/>
            <person name="Takaki Y."/>
            <person name="Nishi S."/>
            <person name="Hori S."/>
            <person name="Arai W."/>
            <person name="Tsubouchi T."/>
            <person name="Morono Y."/>
            <person name="Uchiyama I."/>
            <person name="Ito T."/>
            <person name="Fujiyama A."/>
            <person name="Inagaki F."/>
            <person name="Takami H."/>
        </authorList>
    </citation>
    <scope>NUCLEOTIDE SEQUENCE</scope>
    <source>
        <strain evidence="1">Expedition CK06-06</strain>
    </source>
</reference>
<dbReference type="AlphaFoldDB" id="X0WFI7"/>
<organism evidence="1">
    <name type="scientific">marine sediment metagenome</name>
    <dbReference type="NCBI Taxonomy" id="412755"/>
    <lineage>
        <taxon>unclassified sequences</taxon>
        <taxon>metagenomes</taxon>
        <taxon>ecological metagenomes</taxon>
    </lineage>
</organism>
<dbReference type="EMBL" id="BARS01023432">
    <property type="protein sequence ID" value="GAG11446.1"/>
    <property type="molecule type" value="Genomic_DNA"/>
</dbReference>
<name>X0WFI7_9ZZZZ</name>
<comment type="caution">
    <text evidence="1">The sequence shown here is derived from an EMBL/GenBank/DDBJ whole genome shotgun (WGS) entry which is preliminary data.</text>
</comment>